<name>A0A2W2CTG6_9ACTN</name>
<sequence>MRRTIATLAALLTAGLAFLAGPAAAEAAPYCGLRWGSLPETAAATDTAPLTGVRAGRHACFDRLVLDFAGDADGYSVRYVSAVTTDGAGVAVPLRGGADLEVVAIAPAYDADGDATYVPANPRELVGVSGWQTFRQVAWAGSFEGRTTIGLGVRARLPFRVFTLDGPGGGSRLVVDVAHRW</sequence>
<reference evidence="3 4" key="1">
    <citation type="submission" date="2018-01" db="EMBL/GenBank/DDBJ databases">
        <title>Draft genome sequence of Jiangella sp. GTF31.</title>
        <authorList>
            <person name="Sahin N."/>
            <person name="Ay H."/>
            <person name="Saygin H."/>
        </authorList>
    </citation>
    <scope>NUCLEOTIDE SEQUENCE [LARGE SCALE GENOMIC DNA]</scope>
    <source>
        <strain evidence="3 4">GTF31</strain>
    </source>
</reference>
<organism evidence="3 4">
    <name type="scientific">Jiangella anatolica</name>
    <dbReference type="NCBI Taxonomy" id="2670374"/>
    <lineage>
        <taxon>Bacteria</taxon>
        <taxon>Bacillati</taxon>
        <taxon>Actinomycetota</taxon>
        <taxon>Actinomycetes</taxon>
        <taxon>Jiangellales</taxon>
        <taxon>Jiangellaceae</taxon>
        <taxon>Jiangella</taxon>
    </lineage>
</organism>
<keyword evidence="1" id="KW-0732">Signal</keyword>
<feature type="domain" description="AMIN-like" evidence="2">
    <location>
        <begin position="49"/>
        <end position="179"/>
    </location>
</feature>
<feature type="signal peptide" evidence="1">
    <location>
        <begin position="1"/>
        <end position="27"/>
    </location>
</feature>
<evidence type="ECO:0000259" key="2">
    <source>
        <dbReference type="Pfam" id="PF24837"/>
    </source>
</evidence>
<evidence type="ECO:0000313" key="4">
    <source>
        <dbReference type="Proteomes" id="UP000248764"/>
    </source>
</evidence>
<dbReference type="AlphaFoldDB" id="A0A2W2CTG6"/>
<dbReference type="EMBL" id="POTW01000025">
    <property type="protein sequence ID" value="PZF83453.1"/>
    <property type="molecule type" value="Genomic_DNA"/>
</dbReference>
<dbReference type="RefSeq" id="WP_111255023.1">
    <property type="nucleotide sequence ID" value="NZ_POTW01000025.1"/>
</dbReference>
<dbReference type="Pfam" id="PF24837">
    <property type="entry name" value="AMIN-like"/>
    <property type="match status" value="1"/>
</dbReference>
<feature type="chain" id="PRO_5039567634" description="AMIN-like domain-containing protein" evidence="1">
    <location>
        <begin position="28"/>
        <end position="181"/>
    </location>
</feature>
<keyword evidence="4" id="KW-1185">Reference proteome</keyword>
<proteinExistence type="predicted"/>
<dbReference type="Proteomes" id="UP000248764">
    <property type="component" value="Unassembled WGS sequence"/>
</dbReference>
<gene>
    <name evidence="3" type="ORF">C1I92_12715</name>
</gene>
<comment type="caution">
    <text evidence="3">The sequence shown here is derived from an EMBL/GenBank/DDBJ whole genome shotgun (WGS) entry which is preliminary data.</text>
</comment>
<evidence type="ECO:0000256" key="1">
    <source>
        <dbReference type="SAM" id="SignalP"/>
    </source>
</evidence>
<dbReference type="InterPro" id="IPR056303">
    <property type="entry name" value="AMIN-like"/>
</dbReference>
<accession>A0A2W2CTG6</accession>
<protein>
    <recommendedName>
        <fullName evidence="2">AMIN-like domain-containing protein</fullName>
    </recommendedName>
</protein>
<evidence type="ECO:0000313" key="3">
    <source>
        <dbReference type="EMBL" id="PZF83453.1"/>
    </source>
</evidence>